<dbReference type="GO" id="GO:0005525">
    <property type="term" value="F:GTP binding"/>
    <property type="evidence" value="ECO:0007669"/>
    <property type="project" value="UniProtKB-UniRule"/>
</dbReference>
<dbReference type="EMBL" id="JACHHH010000001">
    <property type="protein sequence ID" value="MBB6040352.1"/>
    <property type="molecule type" value="Genomic_DNA"/>
</dbReference>
<reference evidence="12 13" key="1">
    <citation type="submission" date="2020-08" db="EMBL/GenBank/DDBJ databases">
        <title>Genomic Encyclopedia of Type Strains, Phase IV (KMG-IV): sequencing the most valuable type-strain genomes for metagenomic binning, comparative biology and taxonomic classification.</title>
        <authorList>
            <person name="Goeker M."/>
        </authorList>
    </citation>
    <scope>NUCLEOTIDE SEQUENCE [LARGE SCALE GENOMIC DNA]</scope>
    <source>
        <strain evidence="12 13">DSM 17245</strain>
    </source>
</reference>
<dbReference type="InterPro" id="IPR027417">
    <property type="entry name" value="P-loop_NTPase"/>
</dbReference>
<evidence type="ECO:0000256" key="10">
    <source>
        <dbReference type="HAMAP-Rule" id="MF_00321"/>
    </source>
</evidence>
<dbReference type="PROSITE" id="PS51706">
    <property type="entry name" value="G_ENGB"/>
    <property type="match status" value="1"/>
</dbReference>
<dbReference type="GO" id="GO:0005829">
    <property type="term" value="C:cytosol"/>
    <property type="evidence" value="ECO:0007669"/>
    <property type="project" value="TreeGrafter"/>
</dbReference>
<dbReference type="SUPFAM" id="SSF52540">
    <property type="entry name" value="P-loop containing nucleoside triphosphate hydrolases"/>
    <property type="match status" value="1"/>
</dbReference>
<evidence type="ECO:0000256" key="2">
    <source>
        <dbReference type="ARBA" id="ARBA00009638"/>
    </source>
</evidence>
<evidence type="ECO:0000256" key="3">
    <source>
        <dbReference type="ARBA" id="ARBA00022618"/>
    </source>
</evidence>
<feature type="domain" description="EngB-type G" evidence="11">
    <location>
        <begin position="22"/>
        <end position="196"/>
    </location>
</feature>
<dbReference type="AlphaFoldDB" id="A0A7W9W1M1"/>
<keyword evidence="5 10" id="KW-0547">Nucleotide-binding</keyword>
<evidence type="ECO:0000256" key="1">
    <source>
        <dbReference type="ARBA" id="ARBA00001946"/>
    </source>
</evidence>
<evidence type="ECO:0000256" key="8">
    <source>
        <dbReference type="ARBA" id="ARBA00023210"/>
    </source>
</evidence>
<gene>
    <name evidence="10" type="primary">engB</name>
    <name evidence="12" type="ORF">HNQ46_000313</name>
</gene>
<evidence type="ECO:0000313" key="12">
    <source>
        <dbReference type="EMBL" id="MBB6040352.1"/>
    </source>
</evidence>
<evidence type="ECO:0000313" key="13">
    <source>
        <dbReference type="Proteomes" id="UP000522163"/>
    </source>
</evidence>
<comment type="similarity">
    <text evidence="2 10">Belongs to the TRAFAC class TrmE-Era-EngA-EngB-Septin-like GTPase superfamily. EngB GTPase family.</text>
</comment>
<dbReference type="GeneID" id="85013884"/>
<dbReference type="InterPro" id="IPR006073">
    <property type="entry name" value="GTP-bd"/>
</dbReference>
<keyword evidence="6" id="KW-0460">Magnesium</keyword>
<dbReference type="GO" id="GO:0000917">
    <property type="term" value="P:division septum assembly"/>
    <property type="evidence" value="ECO:0007669"/>
    <property type="project" value="UniProtKB-KW"/>
</dbReference>
<evidence type="ECO:0000256" key="6">
    <source>
        <dbReference type="ARBA" id="ARBA00022842"/>
    </source>
</evidence>
<dbReference type="PANTHER" id="PTHR11649:SF13">
    <property type="entry name" value="ENGB-TYPE G DOMAIN-CONTAINING PROTEIN"/>
    <property type="match status" value="1"/>
</dbReference>
<dbReference type="GO" id="GO:0046872">
    <property type="term" value="F:metal ion binding"/>
    <property type="evidence" value="ECO:0007669"/>
    <property type="project" value="UniProtKB-KW"/>
</dbReference>
<comment type="caution">
    <text evidence="12">The sequence shown here is derived from an EMBL/GenBank/DDBJ whole genome shotgun (WGS) entry which is preliminary data.</text>
</comment>
<dbReference type="NCBIfam" id="TIGR03598">
    <property type="entry name" value="GTPase_YsxC"/>
    <property type="match status" value="1"/>
</dbReference>
<keyword evidence="4" id="KW-0479">Metal-binding</keyword>
<evidence type="ECO:0000256" key="4">
    <source>
        <dbReference type="ARBA" id="ARBA00022723"/>
    </source>
</evidence>
<name>A0A7W9W1M1_9FIRM</name>
<keyword evidence="8 10" id="KW-0717">Septation</keyword>
<keyword evidence="7 10" id="KW-0342">GTP-binding</keyword>
<protein>
    <recommendedName>
        <fullName evidence="10">Probable GTP-binding protein EngB</fullName>
    </recommendedName>
</protein>
<organism evidence="12 13">
    <name type="scientific">Oribacterium sinus</name>
    <dbReference type="NCBI Taxonomy" id="237576"/>
    <lineage>
        <taxon>Bacteria</taxon>
        <taxon>Bacillati</taxon>
        <taxon>Bacillota</taxon>
        <taxon>Clostridia</taxon>
        <taxon>Lachnospirales</taxon>
        <taxon>Lachnospiraceae</taxon>
        <taxon>Oribacterium</taxon>
    </lineage>
</organism>
<evidence type="ECO:0000259" key="11">
    <source>
        <dbReference type="PROSITE" id="PS51706"/>
    </source>
</evidence>
<keyword evidence="3 10" id="KW-0132">Cell division</keyword>
<comment type="cofactor">
    <cofactor evidence="1">
        <name>Mg(2+)</name>
        <dbReference type="ChEBI" id="CHEBI:18420"/>
    </cofactor>
</comment>
<dbReference type="Gene3D" id="3.40.50.300">
    <property type="entry name" value="P-loop containing nucleotide triphosphate hydrolases"/>
    <property type="match status" value="1"/>
</dbReference>
<dbReference type="InterPro" id="IPR019987">
    <property type="entry name" value="GTP-bd_ribosome_bio_YsxC"/>
</dbReference>
<accession>A0A7W9W1M1</accession>
<sequence>MVIRSVDLPYVCGVKSTLPRTGKPEFVLAGRSNVGKSSFINTLLQRKSFARTSSTPGKTRTINFYSVNDSFYLVDLPGYGYAATGPVEQEKWDRMIRRYLEQGEDIEEVVLLLDCRRIPGEKDLQMFQWICSATGYEPIVIITKMDKLKRSQQQQAVKDIRKALSASPECVMIPFSATSKAGREECLDLIEKILLTKED</sequence>
<dbReference type="InterPro" id="IPR030393">
    <property type="entry name" value="G_ENGB_dom"/>
</dbReference>
<dbReference type="RefSeq" id="WP_183682063.1">
    <property type="nucleotide sequence ID" value="NZ_CAUQUA010000005.1"/>
</dbReference>
<comment type="function">
    <text evidence="10">Necessary for normal cell division and for the maintenance of normal septation.</text>
</comment>
<dbReference type="Proteomes" id="UP000522163">
    <property type="component" value="Unassembled WGS sequence"/>
</dbReference>
<dbReference type="CDD" id="cd01876">
    <property type="entry name" value="YihA_EngB"/>
    <property type="match status" value="1"/>
</dbReference>
<proteinExistence type="inferred from homology"/>
<evidence type="ECO:0000256" key="9">
    <source>
        <dbReference type="ARBA" id="ARBA00023306"/>
    </source>
</evidence>
<keyword evidence="9 10" id="KW-0131">Cell cycle</keyword>
<evidence type="ECO:0000256" key="7">
    <source>
        <dbReference type="ARBA" id="ARBA00023134"/>
    </source>
</evidence>
<dbReference type="HAMAP" id="MF_00321">
    <property type="entry name" value="GTPase_EngB"/>
    <property type="match status" value="1"/>
</dbReference>
<dbReference type="PANTHER" id="PTHR11649">
    <property type="entry name" value="MSS1/TRME-RELATED GTP-BINDING PROTEIN"/>
    <property type="match status" value="1"/>
</dbReference>
<dbReference type="Pfam" id="PF01926">
    <property type="entry name" value="MMR_HSR1"/>
    <property type="match status" value="1"/>
</dbReference>
<evidence type="ECO:0000256" key="5">
    <source>
        <dbReference type="ARBA" id="ARBA00022741"/>
    </source>
</evidence>